<feature type="non-terminal residue" evidence="1">
    <location>
        <position position="1"/>
    </location>
</feature>
<comment type="caution">
    <text evidence="1">The sequence shown here is derived from an EMBL/GenBank/DDBJ whole genome shotgun (WGS) entry which is preliminary data.</text>
</comment>
<protein>
    <submittedName>
        <fullName evidence="1">Uncharacterized protein</fullName>
    </submittedName>
</protein>
<accession>A0A9N9UAU8</accession>
<dbReference type="Proteomes" id="UP000754883">
    <property type="component" value="Unassembled WGS sequence"/>
</dbReference>
<sequence>MSLFHDGPVSPVSSWPFQEINLDDSNGPLSAILAQKVVNIYIVFTESQDIKPHAEFQLETEAYTAIGGWQTVRGTPIPTKSINLGMNPHLLPATNFKSSITVSTPYLHREHIVSFKFLTADMNSTLKDYLSVLRGNYQKIPPVTEDGKLTPEQEEIVSKDLARFYNGPPWQTGSQVPATTMGSRDFVTWSSLFSHPVTALSYYILLNNLSTQSMIRWEENKMVPWNAVTALGYRRPKPSLPTHFFDFITKPLRIETAPPRSDEDPGLPRRKRVKRIVCSDGPEIPMDRGVFGARVTRSC</sequence>
<gene>
    <name evidence="1" type="ORF">CBYS24578_00015906</name>
</gene>
<dbReference type="AlphaFoldDB" id="A0A9N9UAU8"/>
<evidence type="ECO:0000313" key="2">
    <source>
        <dbReference type="Proteomes" id="UP000754883"/>
    </source>
</evidence>
<name>A0A9N9UAU8_9HYPO</name>
<proteinExistence type="predicted"/>
<evidence type="ECO:0000313" key="1">
    <source>
        <dbReference type="EMBL" id="CAG9983627.1"/>
    </source>
</evidence>
<keyword evidence="2" id="KW-1185">Reference proteome</keyword>
<organism evidence="1 2">
    <name type="scientific">Clonostachys byssicola</name>
    <dbReference type="NCBI Taxonomy" id="160290"/>
    <lineage>
        <taxon>Eukaryota</taxon>
        <taxon>Fungi</taxon>
        <taxon>Dikarya</taxon>
        <taxon>Ascomycota</taxon>
        <taxon>Pezizomycotina</taxon>
        <taxon>Sordariomycetes</taxon>
        <taxon>Hypocreomycetidae</taxon>
        <taxon>Hypocreales</taxon>
        <taxon>Bionectriaceae</taxon>
        <taxon>Clonostachys</taxon>
    </lineage>
</organism>
<dbReference type="OrthoDB" id="5152080at2759"/>
<dbReference type="EMBL" id="CABFNO020001364">
    <property type="protein sequence ID" value="CAG9983627.1"/>
    <property type="molecule type" value="Genomic_DNA"/>
</dbReference>
<reference evidence="1" key="1">
    <citation type="submission" date="2021-10" db="EMBL/GenBank/DDBJ databases">
        <authorList>
            <person name="Piombo E."/>
        </authorList>
    </citation>
    <scope>NUCLEOTIDE SEQUENCE</scope>
</reference>